<reference evidence="8" key="1">
    <citation type="journal article" date="2014" name="Proc. Natl. Acad. Sci. U.S.A.">
        <title>Extensive sampling of basidiomycete genomes demonstrates inadequacy of the white-rot/brown-rot paradigm for wood decay fungi.</title>
        <authorList>
            <person name="Riley R."/>
            <person name="Salamov A.A."/>
            <person name="Brown D.W."/>
            <person name="Nagy L.G."/>
            <person name="Floudas D."/>
            <person name="Held B.W."/>
            <person name="Levasseur A."/>
            <person name="Lombard V."/>
            <person name="Morin E."/>
            <person name="Otillar R."/>
            <person name="Lindquist E.A."/>
            <person name="Sun H."/>
            <person name="LaButti K.M."/>
            <person name="Schmutz J."/>
            <person name="Jabbour D."/>
            <person name="Luo H."/>
            <person name="Baker S.E."/>
            <person name="Pisabarro A.G."/>
            <person name="Walton J.D."/>
            <person name="Blanchette R.A."/>
            <person name="Henrissat B."/>
            <person name="Martin F."/>
            <person name="Cullen D."/>
            <person name="Hibbett D.S."/>
            <person name="Grigoriev I.V."/>
        </authorList>
    </citation>
    <scope>NUCLEOTIDE SEQUENCE [LARGE SCALE GENOMIC DNA]</scope>
    <source>
        <strain evidence="8">MUCL 33604</strain>
    </source>
</reference>
<keyword evidence="8" id="KW-1185">Reference proteome</keyword>
<dbReference type="Gene3D" id="3.40.50.300">
    <property type="entry name" value="P-loop containing nucleotide triphosphate hydrolases"/>
    <property type="match status" value="1"/>
</dbReference>
<dbReference type="PANTHER" id="PTHR45626:SF51">
    <property type="entry name" value="SNF2-RELATED DOMAIN-CONTAINING PROTEIN"/>
    <property type="match status" value="1"/>
</dbReference>
<dbReference type="InterPro" id="IPR001650">
    <property type="entry name" value="Helicase_C-like"/>
</dbReference>
<feature type="region of interest" description="Disordered" evidence="4">
    <location>
        <begin position="550"/>
        <end position="587"/>
    </location>
</feature>
<feature type="domain" description="Helicase C-terminal" evidence="6">
    <location>
        <begin position="979"/>
        <end position="1141"/>
    </location>
</feature>
<evidence type="ECO:0000313" key="7">
    <source>
        <dbReference type="EMBL" id="KDQ61066.1"/>
    </source>
</evidence>
<feature type="domain" description="Helicase ATP-binding" evidence="5">
    <location>
        <begin position="403"/>
        <end position="560"/>
    </location>
</feature>
<dbReference type="InParanoid" id="A0A067QEM6"/>
<dbReference type="PROSITE" id="PS51192">
    <property type="entry name" value="HELICASE_ATP_BIND_1"/>
    <property type="match status" value="1"/>
</dbReference>
<dbReference type="InterPro" id="IPR027417">
    <property type="entry name" value="P-loop_NTPase"/>
</dbReference>
<evidence type="ECO:0000259" key="6">
    <source>
        <dbReference type="PROSITE" id="PS51194"/>
    </source>
</evidence>
<dbReference type="STRING" id="933084.A0A067QEM6"/>
<dbReference type="PROSITE" id="PS51194">
    <property type="entry name" value="HELICASE_CTER"/>
    <property type="match status" value="1"/>
</dbReference>
<feature type="compositionally biased region" description="Polar residues" evidence="4">
    <location>
        <begin position="557"/>
        <end position="573"/>
    </location>
</feature>
<dbReference type="SMART" id="SM00490">
    <property type="entry name" value="HELICc"/>
    <property type="match status" value="1"/>
</dbReference>
<dbReference type="InterPro" id="IPR000330">
    <property type="entry name" value="SNF2_N"/>
</dbReference>
<keyword evidence="1" id="KW-0547">Nucleotide-binding</keyword>
<keyword evidence="2" id="KW-0378">Hydrolase</keyword>
<dbReference type="InterPro" id="IPR050628">
    <property type="entry name" value="SNF2_RAD54_helicase_TF"/>
</dbReference>
<gene>
    <name evidence="7" type="ORF">JAAARDRAFT_32059</name>
</gene>
<dbReference type="Pfam" id="PF00176">
    <property type="entry name" value="SNF2-rel_dom"/>
    <property type="match status" value="1"/>
</dbReference>
<dbReference type="HOGENOM" id="CLU_003233_0_1_1"/>
<sequence length="1244" mass="141260">MGPFSLRNLLAAGTLQWNLSSREPICNHNHERDGWHPFSVQLLLQQTSSVEEDVFLRQLEFLIRHSFIFVTCRRGCLRKTLYARVYLIPYDLANVQGKLRTRDEATIVAPARRYMRVLLPRLLQHPHLWEGEECATTLEPQFLLPQNIDNRTMAEIYSDLPSPTIDAARLASSSESGWPLARSFLAAENIEGLRSQLYPYQRRSVATMLQKELCVSEILDPLYIPLRGLDGQVFHLQPATTELLRECPLVSTTRGGVLCEELGTGKTVMILSLVLATLDQLPSPEESILDPRTVLTPLSFRHFPFAAQSAARKSLQRRKGKARDAEERQIPSLVEILLNYIRVSPEKIGLRYQEEELEDRQLWDAIAANSPFYLHFNVDTAETRSRSQAANPGPRRVYLSSATLIIVPPNLLGQWDREILKHCDSTLRVLVMRPRMALPRVTDLASKYDIILMTHIAFSLESSKSGVQKLHSWAVCQCPGNQSSRVPNCQCDVRTDVSPLLQIRWKRLVVDEGHTAANTNTNFTPFAMLLSAERRWIVTGTPTTNLLGLSFGHVEDPQSQDPECTGESSRNTPEAQAAEAEQQEVELEGHRRRWTRYDREDLRKLSNMMTHFLGVRHFSAQPKIIDTHLINPLLDGEGPRPGAIQVLNQVMEMLMVRHRIEDVEKDVSLPPLTQETVLLDLDPYALLSYNALQASIAINAIDSRRVDQDYLFHPSNTALLLRTVENLSQSMFWHVDSDRMFNVDELVEDTEKTLHTAKERDVPLEDMDLLHQALHHSRLAAENQVWRFMQACSIDVPYRVYNMPLMIYQSWTRSPIPDAQSPDGLPLVVDYFLHSDRMVKMRQIVETQPLIKENQLVEWGCLVSAEDRRKHLLFLEFERSRKRSRHGNDASELAEEIFKVVGTAKRIESPEKLTEMRKELMIAQEKLRVAAEAEEEEAVADIPRALTEDHNSRFEPGRARMLASSPLAVVRVGPSASSKINYILNEIAQYSSAEKFLIFSKSPLSLAHVSEALEVIDVKYLQYTSKVPPKVREQLVMTFETSPTYRVFLMELKHGARGLNLVTASRVIFCEPVWQADVESQAIKRAHRIGQTRPIIVKTLAIRSTHEEVMIARRDMLKGKAARAQNVIDEAGMRHFIANPKFLPPPTTAVALDIPLINIPIFSPTPDREPESEEMIVEQPLTSLPPTTPPPRQIRKIGFEVDKMDNPPSSSSRATKVDGNVEDIPIPPSPNPKKRKLGGVRFVD</sequence>
<feature type="region of interest" description="Disordered" evidence="4">
    <location>
        <begin position="1199"/>
        <end position="1244"/>
    </location>
</feature>
<dbReference type="Gene3D" id="3.40.50.10810">
    <property type="entry name" value="Tandem AAA-ATPase domain"/>
    <property type="match status" value="1"/>
</dbReference>
<evidence type="ECO:0000256" key="4">
    <source>
        <dbReference type="SAM" id="MobiDB-lite"/>
    </source>
</evidence>
<dbReference type="PANTHER" id="PTHR45626">
    <property type="entry name" value="TRANSCRIPTION TERMINATION FACTOR 2-RELATED"/>
    <property type="match status" value="1"/>
</dbReference>
<dbReference type="AlphaFoldDB" id="A0A067QEM6"/>
<evidence type="ECO:0000256" key="1">
    <source>
        <dbReference type="ARBA" id="ARBA00022741"/>
    </source>
</evidence>
<keyword evidence="3" id="KW-0067">ATP-binding</keyword>
<evidence type="ECO:0000256" key="2">
    <source>
        <dbReference type="ARBA" id="ARBA00022801"/>
    </source>
</evidence>
<proteinExistence type="predicted"/>
<evidence type="ECO:0000313" key="8">
    <source>
        <dbReference type="Proteomes" id="UP000027265"/>
    </source>
</evidence>
<dbReference type="OrthoDB" id="2801544at2759"/>
<dbReference type="GO" id="GO:0006281">
    <property type="term" value="P:DNA repair"/>
    <property type="evidence" value="ECO:0007669"/>
    <property type="project" value="TreeGrafter"/>
</dbReference>
<evidence type="ECO:0000256" key="3">
    <source>
        <dbReference type="ARBA" id="ARBA00022840"/>
    </source>
</evidence>
<dbReference type="GO" id="GO:0005524">
    <property type="term" value="F:ATP binding"/>
    <property type="evidence" value="ECO:0007669"/>
    <property type="project" value="UniProtKB-KW"/>
</dbReference>
<dbReference type="GO" id="GO:0016787">
    <property type="term" value="F:hydrolase activity"/>
    <property type="evidence" value="ECO:0007669"/>
    <property type="project" value="UniProtKB-KW"/>
</dbReference>
<dbReference type="SMART" id="SM00487">
    <property type="entry name" value="DEXDc"/>
    <property type="match status" value="1"/>
</dbReference>
<dbReference type="GO" id="GO:0008094">
    <property type="term" value="F:ATP-dependent activity, acting on DNA"/>
    <property type="evidence" value="ECO:0007669"/>
    <property type="project" value="TreeGrafter"/>
</dbReference>
<dbReference type="EMBL" id="KL197713">
    <property type="protein sequence ID" value="KDQ61066.1"/>
    <property type="molecule type" value="Genomic_DNA"/>
</dbReference>
<dbReference type="Pfam" id="PF00271">
    <property type="entry name" value="Helicase_C"/>
    <property type="match status" value="1"/>
</dbReference>
<dbReference type="SUPFAM" id="SSF52540">
    <property type="entry name" value="P-loop containing nucleoside triphosphate hydrolases"/>
    <property type="match status" value="2"/>
</dbReference>
<name>A0A067QEM6_9AGAM</name>
<dbReference type="GO" id="GO:0005634">
    <property type="term" value="C:nucleus"/>
    <property type="evidence" value="ECO:0007669"/>
    <property type="project" value="TreeGrafter"/>
</dbReference>
<protein>
    <recommendedName>
        <fullName evidence="9">Helicase C-terminal domain-containing protein</fullName>
    </recommendedName>
</protein>
<dbReference type="InterPro" id="IPR049730">
    <property type="entry name" value="SNF2/RAD54-like_C"/>
</dbReference>
<accession>A0A067QEM6</accession>
<dbReference type="CDD" id="cd18793">
    <property type="entry name" value="SF2_C_SNF"/>
    <property type="match status" value="1"/>
</dbReference>
<organism evidence="7 8">
    <name type="scientific">Jaapia argillacea MUCL 33604</name>
    <dbReference type="NCBI Taxonomy" id="933084"/>
    <lineage>
        <taxon>Eukaryota</taxon>
        <taxon>Fungi</taxon>
        <taxon>Dikarya</taxon>
        <taxon>Basidiomycota</taxon>
        <taxon>Agaricomycotina</taxon>
        <taxon>Agaricomycetes</taxon>
        <taxon>Agaricomycetidae</taxon>
        <taxon>Jaapiales</taxon>
        <taxon>Jaapiaceae</taxon>
        <taxon>Jaapia</taxon>
    </lineage>
</organism>
<dbReference type="InterPro" id="IPR014001">
    <property type="entry name" value="Helicase_ATP-bd"/>
</dbReference>
<dbReference type="InterPro" id="IPR038718">
    <property type="entry name" value="SNF2-like_sf"/>
</dbReference>
<evidence type="ECO:0000259" key="5">
    <source>
        <dbReference type="PROSITE" id="PS51192"/>
    </source>
</evidence>
<dbReference type="Proteomes" id="UP000027265">
    <property type="component" value="Unassembled WGS sequence"/>
</dbReference>
<evidence type="ECO:0008006" key="9">
    <source>
        <dbReference type="Google" id="ProtNLM"/>
    </source>
</evidence>